<accession>A0A517P938</accession>
<name>A0A517P938_9PLAN</name>
<keyword evidence="1" id="KW-1133">Transmembrane helix</keyword>
<evidence type="ECO:0000256" key="1">
    <source>
        <dbReference type="SAM" id="Phobius"/>
    </source>
</evidence>
<keyword evidence="1" id="KW-0472">Membrane</keyword>
<keyword evidence="3" id="KW-1185">Reference proteome</keyword>
<proteinExistence type="predicted"/>
<gene>
    <name evidence="2" type="ORF">CA12_19830</name>
</gene>
<feature type="transmembrane region" description="Helical" evidence="1">
    <location>
        <begin position="39"/>
        <end position="60"/>
    </location>
</feature>
<keyword evidence="1" id="KW-0812">Transmembrane</keyword>
<feature type="transmembrane region" description="Helical" evidence="1">
    <location>
        <begin position="75"/>
        <end position="97"/>
    </location>
</feature>
<evidence type="ECO:0008006" key="4">
    <source>
        <dbReference type="Google" id="ProtNLM"/>
    </source>
</evidence>
<dbReference type="KEGG" id="acaf:CA12_19830"/>
<organism evidence="2 3">
    <name type="scientific">Alienimonas californiensis</name>
    <dbReference type="NCBI Taxonomy" id="2527989"/>
    <lineage>
        <taxon>Bacteria</taxon>
        <taxon>Pseudomonadati</taxon>
        <taxon>Planctomycetota</taxon>
        <taxon>Planctomycetia</taxon>
        <taxon>Planctomycetales</taxon>
        <taxon>Planctomycetaceae</taxon>
        <taxon>Alienimonas</taxon>
    </lineage>
</organism>
<dbReference type="EMBL" id="CP036265">
    <property type="protein sequence ID" value="QDT15887.1"/>
    <property type="molecule type" value="Genomic_DNA"/>
</dbReference>
<evidence type="ECO:0000313" key="3">
    <source>
        <dbReference type="Proteomes" id="UP000318741"/>
    </source>
</evidence>
<dbReference type="RefSeq" id="WP_165700665.1">
    <property type="nucleotide sequence ID" value="NZ_CP036265.1"/>
</dbReference>
<dbReference type="AlphaFoldDB" id="A0A517P938"/>
<evidence type="ECO:0000313" key="2">
    <source>
        <dbReference type="EMBL" id="QDT15887.1"/>
    </source>
</evidence>
<sequence length="113" mass="11831">MWAVELVMPAVFLVWLVATAALAVAGLRRWRWGTPGGATAALAAGVGLLFPFAVLVTAVLEQVAPQAMRWMNDSAAFQVGMGAAWLGSLWLSVLAAARVLGAARPADPTEDSR</sequence>
<reference evidence="2 3" key="1">
    <citation type="submission" date="2019-02" db="EMBL/GenBank/DDBJ databases">
        <title>Deep-cultivation of Planctomycetes and their phenomic and genomic characterization uncovers novel biology.</title>
        <authorList>
            <person name="Wiegand S."/>
            <person name="Jogler M."/>
            <person name="Boedeker C."/>
            <person name="Pinto D."/>
            <person name="Vollmers J."/>
            <person name="Rivas-Marin E."/>
            <person name="Kohn T."/>
            <person name="Peeters S.H."/>
            <person name="Heuer A."/>
            <person name="Rast P."/>
            <person name="Oberbeckmann S."/>
            <person name="Bunk B."/>
            <person name="Jeske O."/>
            <person name="Meyerdierks A."/>
            <person name="Storesund J.E."/>
            <person name="Kallscheuer N."/>
            <person name="Luecker S."/>
            <person name="Lage O.M."/>
            <person name="Pohl T."/>
            <person name="Merkel B.J."/>
            <person name="Hornburger P."/>
            <person name="Mueller R.-W."/>
            <person name="Bruemmer F."/>
            <person name="Labrenz M."/>
            <person name="Spormann A.M."/>
            <person name="Op den Camp H."/>
            <person name="Overmann J."/>
            <person name="Amann R."/>
            <person name="Jetten M.S.M."/>
            <person name="Mascher T."/>
            <person name="Medema M.H."/>
            <person name="Devos D.P."/>
            <person name="Kaster A.-K."/>
            <person name="Ovreas L."/>
            <person name="Rohde M."/>
            <person name="Galperin M.Y."/>
            <person name="Jogler C."/>
        </authorList>
    </citation>
    <scope>NUCLEOTIDE SEQUENCE [LARGE SCALE GENOMIC DNA]</scope>
    <source>
        <strain evidence="2 3">CA12</strain>
    </source>
</reference>
<feature type="transmembrane region" description="Helical" evidence="1">
    <location>
        <begin position="6"/>
        <end position="27"/>
    </location>
</feature>
<protein>
    <recommendedName>
        <fullName evidence="4">Transmembrane protein</fullName>
    </recommendedName>
</protein>
<dbReference type="Proteomes" id="UP000318741">
    <property type="component" value="Chromosome"/>
</dbReference>